<dbReference type="InterPro" id="IPR023170">
    <property type="entry name" value="HhH_base_excis_C"/>
</dbReference>
<gene>
    <name evidence="16" type="primary">mutY</name>
    <name evidence="16" type="ORF">FKZ61_14125</name>
</gene>
<comment type="cofactor">
    <cofactor evidence="2">
        <name>[4Fe-4S] cluster</name>
        <dbReference type="ChEBI" id="CHEBI:49883"/>
    </cofactor>
</comment>
<evidence type="ECO:0000256" key="4">
    <source>
        <dbReference type="ARBA" id="ARBA00008343"/>
    </source>
</evidence>
<dbReference type="InterPro" id="IPR003265">
    <property type="entry name" value="HhH-GPD_domain"/>
</dbReference>
<dbReference type="PROSITE" id="PS01155">
    <property type="entry name" value="ENDONUCLEASE_III_2"/>
    <property type="match status" value="1"/>
</dbReference>
<name>A0A540VFR2_9CHLR</name>
<dbReference type="SUPFAM" id="SSF48150">
    <property type="entry name" value="DNA-glycosylase"/>
    <property type="match status" value="1"/>
</dbReference>
<dbReference type="FunFam" id="1.10.340.30:FF:000002">
    <property type="entry name" value="Adenine DNA glycosylase"/>
    <property type="match status" value="1"/>
</dbReference>
<dbReference type="InterPro" id="IPR004036">
    <property type="entry name" value="Endonuclease-III-like_CS2"/>
</dbReference>
<dbReference type="InterPro" id="IPR003651">
    <property type="entry name" value="Endonuclease3_FeS-loop_motif"/>
</dbReference>
<dbReference type="EC" id="3.2.2.31" evidence="5"/>
<evidence type="ECO:0000256" key="9">
    <source>
        <dbReference type="ARBA" id="ARBA00022763"/>
    </source>
</evidence>
<evidence type="ECO:0000256" key="8">
    <source>
        <dbReference type="ARBA" id="ARBA00022723"/>
    </source>
</evidence>
<dbReference type="InterPro" id="IPR005760">
    <property type="entry name" value="A/G_AdeGlyc_MutY"/>
</dbReference>
<proteinExistence type="inferred from homology"/>
<protein>
    <recommendedName>
        <fullName evidence="6">Adenine DNA glycosylase</fullName>
        <ecNumber evidence="5">3.2.2.31</ecNumber>
    </recommendedName>
</protein>
<dbReference type="FunCoup" id="A0A540VFR2">
    <property type="interactions" value="510"/>
</dbReference>
<dbReference type="InterPro" id="IPR004035">
    <property type="entry name" value="Endouclease-III_FeS-bd_BS"/>
</dbReference>
<evidence type="ECO:0000256" key="7">
    <source>
        <dbReference type="ARBA" id="ARBA00022485"/>
    </source>
</evidence>
<keyword evidence="10" id="KW-0378">Hydrolase</keyword>
<dbReference type="Pfam" id="PF00730">
    <property type="entry name" value="HhH-GPD"/>
    <property type="match status" value="1"/>
</dbReference>
<dbReference type="InterPro" id="IPR011257">
    <property type="entry name" value="DNA_glycosylase"/>
</dbReference>
<dbReference type="GO" id="GO:0035485">
    <property type="term" value="F:adenine/guanine mispair binding"/>
    <property type="evidence" value="ECO:0007669"/>
    <property type="project" value="TreeGrafter"/>
</dbReference>
<feature type="domain" description="Nudix hydrolase" evidence="15">
    <location>
        <begin position="239"/>
        <end position="369"/>
    </location>
</feature>
<dbReference type="InterPro" id="IPR029119">
    <property type="entry name" value="MutY_C"/>
</dbReference>
<dbReference type="Gene3D" id="1.10.340.30">
    <property type="entry name" value="Hypothetical protein, domain 2"/>
    <property type="match status" value="1"/>
</dbReference>
<dbReference type="Pfam" id="PF14815">
    <property type="entry name" value="NUDIX_4"/>
    <property type="match status" value="1"/>
</dbReference>
<keyword evidence="9" id="KW-0227">DNA damage</keyword>
<dbReference type="PROSITE" id="PS00764">
    <property type="entry name" value="ENDONUCLEASE_III_1"/>
    <property type="match status" value="1"/>
</dbReference>
<keyword evidence="17" id="KW-1185">Reference proteome</keyword>
<dbReference type="Gene3D" id="3.90.79.10">
    <property type="entry name" value="Nucleoside Triphosphate Pyrophosphohydrolase"/>
    <property type="match status" value="1"/>
</dbReference>
<evidence type="ECO:0000256" key="12">
    <source>
        <dbReference type="ARBA" id="ARBA00023014"/>
    </source>
</evidence>
<dbReference type="InterPro" id="IPR000086">
    <property type="entry name" value="NUDIX_hydrolase_dom"/>
</dbReference>
<dbReference type="NCBIfam" id="TIGR01084">
    <property type="entry name" value="mutY"/>
    <property type="match status" value="1"/>
</dbReference>
<dbReference type="EMBL" id="VIGC01000018">
    <property type="protein sequence ID" value="TQE94943.1"/>
    <property type="molecule type" value="Genomic_DNA"/>
</dbReference>
<evidence type="ECO:0000256" key="6">
    <source>
        <dbReference type="ARBA" id="ARBA00022023"/>
    </source>
</evidence>
<dbReference type="Gene3D" id="1.10.1670.10">
    <property type="entry name" value="Helix-hairpin-Helix base-excision DNA repair enzymes (C-terminal)"/>
    <property type="match status" value="1"/>
</dbReference>
<reference evidence="16 17" key="1">
    <citation type="submission" date="2019-06" db="EMBL/GenBank/DDBJ databases">
        <title>Genome sequence of Litorilinea aerophila BAA-2444.</title>
        <authorList>
            <person name="Maclea K.S."/>
            <person name="Maurais E.G."/>
            <person name="Iannazzi L.C."/>
        </authorList>
    </citation>
    <scope>NUCLEOTIDE SEQUENCE [LARGE SCALE GENOMIC DNA]</scope>
    <source>
        <strain evidence="16 17">ATCC BAA-2444</strain>
    </source>
</reference>
<evidence type="ECO:0000256" key="1">
    <source>
        <dbReference type="ARBA" id="ARBA00000843"/>
    </source>
</evidence>
<dbReference type="SMART" id="SM00478">
    <property type="entry name" value="ENDO3c"/>
    <property type="match status" value="1"/>
</dbReference>
<evidence type="ECO:0000256" key="10">
    <source>
        <dbReference type="ARBA" id="ARBA00022801"/>
    </source>
</evidence>
<dbReference type="RefSeq" id="WP_141610795.1">
    <property type="nucleotide sequence ID" value="NZ_VIGC02000018.1"/>
</dbReference>
<keyword evidence="8" id="KW-0479">Metal-binding</keyword>
<sequence>MNASLNVSEIGQRLVRWHQEHQRALPWRQEPAGRRDAYAVWVSEIMAQQTRLDTVVDYYRRWMDRFPTLEALAAADQQEVLKLWEGLGYYARARNLHRAARQVLQEHGGRVPDRRTALLQLPGIGPYTAGAILSLAYGQREPILDGNVKRVLSRLADVDTPIEQQETLRRLWQLAQAVVEAAPEGEAGTVNEALMELGATVCTPTSPRCLLCPLADLCQAAARGTQAERPVTSPRRPTPHYDVAAGIIWRGAPYRSDLLVAQRPQEGMLGGLWEFPGGKLEAGDPDLASCLQREIREELGIEIQVLSPLMQVRHAYTHFRITLHAFHARHVQGVPQALGCDDWRWIAPAELTRLPLPVTDQKIARRLLAEQDAPPGQI</sequence>
<dbReference type="PANTHER" id="PTHR42944:SF1">
    <property type="entry name" value="ADENINE DNA GLYCOSYLASE"/>
    <property type="match status" value="1"/>
</dbReference>
<dbReference type="PANTHER" id="PTHR42944">
    <property type="entry name" value="ADENINE DNA GLYCOSYLASE"/>
    <property type="match status" value="1"/>
</dbReference>
<keyword evidence="12" id="KW-0411">Iron-sulfur</keyword>
<comment type="similarity">
    <text evidence="4">Belongs to the Nth/MutY family.</text>
</comment>
<comment type="function">
    <text evidence="3">Adenine glycosylase active on G-A mispairs. MutY also corrects error-prone DNA synthesis past GO lesions which are due to the oxidatively damaged form of guanine: 7,8-dihydro-8-oxoguanine (8-oxo-dGTP).</text>
</comment>
<dbReference type="Pfam" id="PF10576">
    <property type="entry name" value="EndIII_4Fe-2S"/>
    <property type="match status" value="1"/>
</dbReference>
<evidence type="ECO:0000313" key="16">
    <source>
        <dbReference type="EMBL" id="TQE94943.1"/>
    </source>
</evidence>
<comment type="catalytic activity">
    <reaction evidence="1">
        <text>Hydrolyzes free adenine bases from 7,8-dihydro-8-oxoguanine:adenine mismatched double-stranded DNA, leaving an apurinic site.</text>
        <dbReference type="EC" id="3.2.2.31"/>
    </reaction>
</comment>
<evidence type="ECO:0000259" key="15">
    <source>
        <dbReference type="PROSITE" id="PS51462"/>
    </source>
</evidence>
<evidence type="ECO:0000256" key="13">
    <source>
        <dbReference type="ARBA" id="ARBA00023204"/>
    </source>
</evidence>
<dbReference type="PROSITE" id="PS51462">
    <property type="entry name" value="NUDIX"/>
    <property type="match status" value="1"/>
</dbReference>
<evidence type="ECO:0000256" key="3">
    <source>
        <dbReference type="ARBA" id="ARBA00002933"/>
    </source>
</evidence>
<dbReference type="InterPro" id="IPR044298">
    <property type="entry name" value="MIG/MutY"/>
</dbReference>
<keyword evidence="14" id="KW-0326">Glycosidase</keyword>
<dbReference type="GO" id="GO:0006284">
    <property type="term" value="P:base-excision repair"/>
    <property type="evidence" value="ECO:0007669"/>
    <property type="project" value="InterPro"/>
</dbReference>
<keyword evidence="13" id="KW-0234">DNA repair</keyword>
<evidence type="ECO:0000256" key="5">
    <source>
        <dbReference type="ARBA" id="ARBA00012045"/>
    </source>
</evidence>
<dbReference type="GO" id="GO:0046872">
    <property type="term" value="F:metal ion binding"/>
    <property type="evidence" value="ECO:0007669"/>
    <property type="project" value="UniProtKB-KW"/>
</dbReference>
<dbReference type="GO" id="GO:0000701">
    <property type="term" value="F:purine-specific mismatch base pair DNA N-glycosylase activity"/>
    <property type="evidence" value="ECO:0007669"/>
    <property type="project" value="UniProtKB-EC"/>
</dbReference>
<organism evidence="16 17">
    <name type="scientific">Litorilinea aerophila</name>
    <dbReference type="NCBI Taxonomy" id="1204385"/>
    <lineage>
        <taxon>Bacteria</taxon>
        <taxon>Bacillati</taxon>
        <taxon>Chloroflexota</taxon>
        <taxon>Caldilineae</taxon>
        <taxon>Caldilineales</taxon>
        <taxon>Caldilineaceae</taxon>
        <taxon>Litorilinea</taxon>
    </lineage>
</organism>
<dbReference type="InParanoid" id="A0A540VFR2"/>
<evidence type="ECO:0000313" key="17">
    <source>
        <dbReference type="Proteomes" id="UP000317371"/>
    </source>
</evidence>
<dbReference type="InterPro" id="IPR000445">
    <property type="entry name" value="HhH_motif"/>
</dbReference>
<dbReference type="Pfam" id="PF00633">
    <property type="entry name" value="HHH"/>
    <property type="match status" value="1"/>
</dbReference>
<dbReference type="OrthoDB" id="9802365at2"/>
<dbReference type="SUPFAM" id="SSF55811">
    <property type="entry name" value="Nudix"/>
    <property type="match status" value="1"/>
</dbReference>
<comment type="caution">
    <text evidence="16">The sequence shown here is derived from an EMBL/GenBank/DDBJ whole genome shotgun (WGS) entry which is preliminary data.</text>
</comment>
<dbReference type="GO" id="GO:0006298">
    <property type="term" value="P:mismatch repair"/>
    <property type="evidence" value="ECO:0007669"/>
    <property type="project" value="TreeGrafter"/>
</dbReference>
<keyword evidence="7" id="KW-0004">4Fe-4S</keyword>
<dbReference type="AlphaFoldDB" id="A0A540VFR2"/>
<dbReference type="Proteomes" id="UP000317371">
    <property type="component" value="Unassembled WGS sequence"/>
</dbReference>
<dbReference type="CDD" id="cd03425">
    <property type="entry name" value="NUDIX_MutT_NudA_like"/>
    <property type="match status" value="1"/>
</dbReference>
<evidence type="ECO:0000256" key="11">
    <source>
        <dbReference type="ARBA" id="ARBA00023004"/>
    </source>
</evidence>
<dbReference type="InterPro" id="IPR015797">
    <property type="entry name" value="NUDIX_hydrolase-like_dom_sf"/>
</dbReference>
<evidence type="ECO:0000256" key="14">
    <source>
        <dbReference type="ARBA" id="ARBA00023295"/>
    </source>
</evidence>
<dbReference type="GO" id="GO:0032357">
    <property type="term" value="F:oxidized purine DNA binding"/>
    <property type="evidence" value="ECO:0007669"/>
    <property type="project" value="TreeGrafter"/>
</dbReference>
<keyword evidence="11" id="KW-0408">Iron</keyword>
<accession>A0A540VFR2</accession>
<evidence type="ECO:0000256" key="2">
    <source>
        <dbReference type="ARBA" id="ARBA00001966"/>
    </source>
</evidence>
<dbReference type="GO" id="GO:0051539">
    <property type="term" value="F:4 iron, 4 sulfur cluster binding"/>
    <property type="evidence" value="ECO:0007669"/>
    <property type="project" value="UniProtKB-KW"/>
</dbReference>
<dbReference type="GO" id="GO:0034039">
    <property type="term" value="F:8-oxo-7,8-dihydroguanine DNA N-glycosylase activity"/>
    <property type="evidence" value="ECO:0007669"/>
    <property type="project" value="TreeGrafter"/>
</dbReference>
<dbReference type="SMART" id="SM00525">
    <property type="entry name" value="FES"/>
    <property type="match status" value="1"/>
</dbReference>
<dbReference type="CDD" id="cd00056">
    <property type="entry name" value="ENDO3c"/>
    <property type="match status" value="1"/>
</dbReference>